<accession>A0A916NIT3</accession>
<dbReference type="PANTHER" id="PTHR43489">
    <property type="entry name" value="ISOMERASE"/>
    <property type="match status" value="1"/>
</dbReference>
<keyword evidence="4" id="KW-1185">Reference proteome</keyword>
<evidence type="ECO:0000259" key="2">
    <source>
        <dbReference type="Pfam" id="PF01261"/>
    </source>
</evidence>
<dbReference type="PANTHER" id="PTHR43489:SF7">
    <property type="entry name" value="3-DEHYDRO-D-GULOSIDE 4-EPIMERASE-RELATED"/>
    <property type="match status" value="1"/>
</dbReference>
<reference evidence="3" key="1">
    <citation type="submission" date="2021-06" db="EMBL/GenBank/DDBJ databases">
        <authorList>
            <person name="Criscuolo A."/>
        </authorList>
    </citation>
    <scope>NUCLEOTIDE SEQUENCE</scope>
    <source>
        <strain evidence="3">CIP111600</strain>
    </source>
</reference>
<feature type="domain" description="Xylose isomerase-like TIM barrel" evidence="2">
    <location>
        <begin position="13"/>
        <end position="250"/>
    </location>
</feature>
<dbReference type="Pfam" id="PF01261">
    <property type="entry name" value="AP_endonuc_2"/>
    <property type="match status" value="1"/>
</dbReference>
<dbReference type="EMBL" id="CAJVAS010000007">
    <property type="protein sequence ID" value="CAG7619050.1"/>
    <property type="molecule type" value="Genomic_DNA"/>
</dbReference>
<dbReference type="AlphaFoldDB" id="A0A916NIT3"/>
<evidence type="ECO:0000313" key="3">
    <source>
        <dbReference type="EMBL" id="CAG7619050.1"/>
    </source>
</evidence>
<gene>
    <name evidence="3" type="ORF">PAESOLCIP111_02176</name>
</gene>
<comment type="caution">
    <text evidence="3">The sequence shown here is derived from an EMBL/GenBank/DDBJ whole genome shotgun (WGS) entry which is preliminary data.</text>
</comment>
<keyword evidence="1" id="KW-0413">Isomerase</keyword>
<name>A0A916NIT3_9BACL</name>
<organism evidence="3 4">
    <name type="scientific">Paenibacillus solanacearum</name>
    <dbReference type="NCBI Taxonomy" id="2048548"/>
    <lineage>
        <taxon>Bacteria</taxon>
        <taxon>Bacillati</taxon>
        <taxon>Bacillota</taxon>
        <taxon>Bacilli</taxon>
        <taxon>Bacillales</taxon>
        <taxon>Paenibacillaceae</taxon>
        <taxon>Paenibacillus</taxon>
    </lineage>
</organism>
<dbReference type="InterPro" id="IPR050417">
    <property type="entry name" value="Sugar_Epim/Isomerase"/>
</dbReference>
<dbReference type="InterPro" id="IPR013022">
    <property type="entry name" value="Xyl_isomerase-like_TIM-brl"/>
</dbReference>
<dbReference type="Proteomes" id="UP000693672">
    <property type="component" value="Unassembled WGS sequence"/>
</dbReference>
<evidence type="ECO:0000313" key="4">
    <source>
        <dbReference type="Proteomes" id="UP000693672"/>
    </source>
</evidence>
<sequence>MNIGWCTSIRNAELLKDIGYDFIELPVATLPLEQDSGLADAMKPILASPLPASAFNILFPKDMKLVGPDADTARIRHYIARAAAVLSEARARIIVLGSGGARNVPDNCERLQAEEQLLQVLHWCADELKGTGVTLAIEPLNRKESNIINSVDEAVQFAQQVNRPEIRVLADFYHMDEEQEPLDTLRTNGKWLAHIHVADTGRLHPGSGTYDYETFMGILKEIGYTGMISAECKTDDPEPNMRSSLQFLKRFVS</sequence>
<dbReference type="GO" id="GO:0016853">
    <property type="term" value="F:isomerase activity"/>
    <property type="evidence" value="ECO:0007669"/>
    <property type="project" value="UniProtKB-KW"/>
</dbReference>
<protein>
    <recommendedName>
        <fullName evidence="2">Xylose isomerase-like TIM barrel domain-containing protein</fullName>
    </recommendedName>
</protein>
<evidence type="ECO:0000256" key="1">
    <source>
        <dbReference type="ARBA" id="ARBA00023235"/>
    </source>
</evidence>
<proteinExistence type="predicted"/>
<dbReference type="RefSeq" id="WP_218091959.1">
    <property type="nucleotide sequence ID" value="NZ_CAJVAS010000007.1"/>
</dbReference>